<gene>
    <name evidence="1" type="ORF">VLY81_13120</name>
</gene>
<dbReference type="PIRSF" id="PIRSF016897">
    <property type="entry name" value="GlpP"/>
    <property type="match status" value="1"/>
</dbReference>
<dbReference type="EMBL" id="CP141614">
    <property type="protein sequence ID" value="WRP14343.1"/>
    <property type="molecule type" value="Genomic_DNA"/>
</dbReference>
<sequence length="208" mass="22492">MSRRGSDMPVNTHRPTDQRPSWLEVVRRTRIIAAVRGADDLAGLERTDVGVVFVLNCTIFELRAIAQTCRHLGRYTFAHLDLVEGVGKDAAGVELLAREVGVDGIITTRSALIRDARRVGLLAIQRVFLLDSASLSTAVSVVRGTRPDAVEIMPALIVPAIQARIPFRELPPVIAGGLVQSPDELRYVLSSPVVAVSTSAAGLWSLRP</sequence>
<dbReference type="InterPro" id="IPR006699">
    <property type="entry name" value="GlpP"/>
</dbReference>
<organism evidence="1 2">
    <name type="scientific">Geochorda subterranea</name>
    <dbReference type="NCBI Taxonomy" id="3109564"/>
    <lineage>
        <taxon>Bacteria</taxon>
        <taxon>Bacillati</taxon>
        <taxon>Bacillota</taxon>
        <taxon>Limnochordia</taxon>
        <taxon>Limnochordales</taxon>
        <taxon>Geochordaceae</taxon>
        <taxon>Geochorda</taxon>
    </lineage>
</organism>
<accession>A0ABZ1BP65</accession>
<dbReference type="InterPro" id="IPR013785">
    <property type="entry name" value="Aldolase_TIM"/>
</dbReference>
<dbReference type="RefSeq" id="WP_324668657.1">
    <property type="nucleotide sequence ID" value="NZ_CP141614.1"/>
</dbReference>
<dbReference type="Pfam" id="PF04309">
    <property type="entry name" value="G3P_antiterm"/>
    <property type="match status" value="1"/>
</dbReference>
<reference evidence="2" key="1">
    <citation type="submission" date="2023-12" db="EMBL/GenBank/DDBJ databases">
        <title>Novel isolates from deep terrestrial aquifers shed light on the physiology and ecology of the class Limnochordia.</title>
        <authorList>
            <person name="Karnachuk O.V."/>
            <person name="Lukina A.P."/>
            <person name="Avakyan M.R."/>
            <person name="Kadnikov V."/>
            <person name="Begmatov S."/>
            <person name="Beletsky A.V."/>
            <person name="Mardanov A.V."/>
            <person name="Ravin N.V."/>
        </authorList>
    </citation>
    <scope>NUCLEOTIDE SEQUENCE [LARGE SCALE GENOMIC DNA]</scope>
    <source>
        <strain evidence="2">LN</strain>
    </source>
</reference>
<dbReference type="Proteomes" id="UP001333102">
    <property type="component" value="Chromosome"/>
</dbReference>
<proteinExistence type="predicted"/>
<evidence type="ECO:0000313" key="2">
    <source>
        <dbReference type="Proteomes" id="UP001333102"/>
    </source>
</evidence>
<evidence type="ECO:0000313" key="1">
    <source>
        <dbReference type="EMBL" id="WRP14343.1"/>
    </source>
</evidence>
<dbReference type="Gene3D" id="3.20.20.70">
    <property type="entry name" value="Aldolase class I"/>
    <property type="match status" value="1"/>
</dbReference>
<name>A0ABZ1BP65_9FIRM</name>
<keyword evidence="2" id="KW-1185">Reference proteome</keyword>
<protein>
    <submittedName>
        <fullName evidence="1">Glycerol-3-phosphate responsive antiterminator</fullName>
    </submittedName>
</protein>
<dbReference type="PANTHER" id="PTHR35787:SF1">
    <property type="entry name" value="GLYCEROL UPTAKE OPERON ANTITERMINATOR REGULATORY PROTEIN"/>
    <property type="match status" value="1"/>
</dbReference>
<dbReference type="PANTHER" id="PTHR35787">
    <property type="entry name" value="GLYCEROL UPTAKE OPERON ANTITERMINATOR REGULATORY PROTEIN"/>
    <property type="match status" value="1"/>
</dbReference>
<dbReference type="SUPFAM" id="SSF110391">
    <property type="entry name" value="GlpP-like"/>
    <property type="match status" value="1"/>
</dbReference>